<evidence type="ECO:0000313" key="3">
    <source>
        <dbReference type="Proteomes" id="UP000292307"/>
    </source>
</evidence>
<evidence type="ECO:0000313" key="2">
    <source>
        <dbReference type="EMBL" id="QBI02308.1"/>
    </source>
</evidence>
<protein>
    <submittedName>
        <fullName evidence="1">Uncharacterized protein</fullName>
    </submittedName>
</protein>
<name>A0A411X043_9BURK</name>
<organism evidence="1 4">
    <name type="scientific">Pseudoduganella albidiflava</name>
    <dbReference type="NCBI Taxonomy" id="321983"/>
    <lineage>
        <taxon>Bacteria</taxon>
        <taxon>Pseudomonadati</taxon>
        <taxon>Pseudomonadota</taxon>
        <taxon>Betaproteobacteria</taxon>
        <taxon>Burkholderiales</taxon>
        <taxon>Oxalobacteraceae</taxon>
        <taxon>Telluria group</taxon>
        <taxon>Pseudoduganella</taxon>
    </lineage>
</organism>
<dbReference type="Proteomes" id="UP000628442">
    <property type="component" value="Unassembled WGS sequence"/>
</dbReference>
<proteinExistence type="predicted"/>
<keyword evidence="3" id="KW-1185">Reference proteome</keyword>
<dbReference type="EMBL" id="BMWV01000022">
    <property type="protein sequence ID" value="GGY67099.1"/>
    <property type="molecule type" value="Genomic_DNA"/>
</dbReference>
<evidence type="ECO:0000313" key="1">
    <source>
        <dbReference type="EMBL" id="GGY67099.1"/>
    </source>
</evidence>
<reference evidence="1" key="3">
    <citation type="submission" date="2022-12" db="EMBL/GenBank/DDBJ databases">
        <authorList>
            <person name="Sun Q."/>
            <person name="Kim S."/>
        </authorList>
    </citation>
    <scope>NUCLEOTIDE SEQUENCE</scope>
    <source>
        <strain evidence="1">KCTC 12343</strain>
    </source>
</reference>
<sequence length="90" mass="10432">MKRILPHIEIGLDEDNRCIVVIKDYELFDVISDYLGDECDLPHEYQSSEQRPGGEIITMYFPQSVEAAAVEECLSRLSPVEIERIYRLNN</sequence>
<accession>A0A411X043</accession>
<dbReference type="EMBL" id="CP036401">
    <property type="protein sequence ID" value="QBI02308.1"/>
    <property type="molecule type" value="Genomic_DNA"/>
</dbReference>
<reference evidence="1" key="1">
    <citation type="journal article" date="2014" name="Int. J. Syst. Evol. Microbiol.">
        <title>Complete genome sequence of Corynebacterium casei LMG S-19264T (=DSM 44701T), isolated from a smear-ripened cheese.</title>
        <authorList>
            <consortium name="US DOE Joint Genome Institute (JGI-PGF)"/>
            <person name="Walter F."/>
            <person name="Albersmeier A."/>
            <person name="Kalinowski J."/>
            <person name="Ruckert C."/>
        </authorList>
    </citation>
    <scope>NUCLEOTIDE SEQUENCE</scope>
    <source>
        <strain evidence="1">KCTC 12343</strain>
    </source>
</reference>
<gene>
    <name evidence="2" type="ORF">EYF70_16765</name>
    <name evidence="1" type="ORF">GCM10007387_56640</name>
</gene>
<dbReference type="Proteomes" id="UP000292307">
    <property type="component" value="Chromosome"/>
</dbReference>
<evidence type="ECO:0000313" key="4">
    <source>
        <dbReference type="Proteomes" id="UP000628442"/>
    </source>
</evidence>
<reference evidence="2 3" key="2">
    <citation type="submission" date="2019-02" db="EMBL/GenBank/DDBJ databases">
        <title>Draft Genome Sequences of Six Type Strains of the Genus Massilia.</title>
        <authorList>
            <person name="Miess H."/>
            <person name="Frediansyhah A."/>
            <person name="Gross H."/>
        </authorList>
    </citation>
    <scope>NUCLEOTIDE SEQUENCE [LARGE SCALE GENOMIC DNA]</scope>
    <source>
        <strain evidence="2 3">DSM 17472</strain>
    </source>
</reference>
<dbReference type="RefSeq" id="WP_131146423.1">
    <property type="nucleotide sequence ID" value="NZ_BMWV01000022.1"/>
</dbReference>
<dbReference type="OrthoDB" id="8759448at2"/>
<dbReference type="AlphaFoldDB" id="A0A411X043"/>